<dbReference type="InterPro" id="IPR006047">
    <property type="entry name" value="GH13_cat_dom"/>
</dbReference>
<dbReference type="InterPro" id="IPR013783">
    <property type="entry name" value="Ig-like_fold"/>
</dbReference>
<dbReference type="InterPro" id="IPR013780">
    <property type="entry name" value="Glyco_hydro_b"/>
</dbReference>
<evidence type="ECO:0000259" key="5">
    <source>
        <dbReference type="SMART" id="SM00642"/>
    </source>
</evidence>
<evidence type="ECO:0000256" key="4">
    <source>
        <dbReference type="SAM" id="MobiDB-lite"/>
    </source>
</evidence>
<evidence type="ECO:0000256" key="3">
    <source>
        <dbReference type="ARBA" id="ARBA00023295"/>
    </source>
</evidence>
<feature type="domain" description="Glycosyl hydrolase family 13 catalytic" evidence="5">
    <location>
        <begin position="181"/>
        <end position="624"/>
    </location>
</feature>
<keyword evidence="7" id="KW-1185">Reference proteome</keyword>
<dbReference type="InterPro" id="IPR011837">
    <property type="entry name" value="Glycogen_debranch_GlgX"/>
</dbReference>
<name>E6SFX5_INTC7</name>
<dbReference type="InterPro" id="IPR004193">
    <property type="entry name" value="Glyco_hydro_13_N"/>
</dbReference>
<dbReference type="EMBL" id="CP002343">
    <property type="protein sequence ID" value="ADU48904.1"/>
    <property type="molecule type" value="Genomic_DNA"/>
</dbReference>
<dbReference type="NCBIfam" id="TIGR02100">
    <property type="entry name" value="glgX_debranch"/>
    <property type="match status" value="1"/>
</dbReference>
<dbReference type="InterPro" id="IPR044505">
    <property type="entry name" value="GlgX_Isoamylase_N_E_set"/>
</dbReference>
<dbReference type="SMART" id="SM00642">
    <property type="entry name" value="Aamy"/>
    <property type="match status" value="1"/>
</dbReference>
<organism evidence="6 7">
    <name type="scientific">Intrasporangium calvum (strain ATCC 23552 / DSM 43043 / JCM 3097 / NBRC 12989 / NCIMB 10167 / NRRL B-3866 / 7 KIP)</name>
    <dbReference type="NCBI Taxonomy" id="710696"/>
    <lineage>
        <taxon>Bacteria</taxon>
        <taxon>Bacillati</taxon>
        <taxon>Actinomycetota</taxon>
        <taxon>Actinomycetes</taxon>
        <taxon>Micrococcales</taxon>
        <taxon>Intrasporangiaceae</taxon>
        <taxon>Intrasporangium</taxon>
    </lineage>
</organism>
<dbReference type="SUPFAM" id="SSF81296">
    <property type="entry name" value="E set domains"/>
    <property type="match status" value="1"/>
</dbReference>
<keyword evidence="3" id="KW-0326">Glycosidase</keyword>
<dbReference type="CDD" id="cd11326">
    <property type="entry name" value="AmyAc_Glg_debranch"/>
    <property type="match status" value="1"/>
</dbReference>
<dbReference type="InterPro" id="IPR017853">
    <property type="entry name" value="GH"/>
</dbReference>
<evidence type="ECO:0000313" key="6">
    <source>
        <dbReference type="EMBL" id="ADU48904.1"/>
    </source>
</evidence>
<dbReference type="GO" id="GO:0004135">
    <property type="term" value="F:amylo-alpha-1,6-glucosidase activity"/>
    <property type="evidence" value="ECO:0007669"/>
    <property type="project" value="InterPro"/>
</dbReference>
<dbReference type="Pfam" id="PF02922">
    <property type="entry name" value="CBM_48"/>
    <property type="match status" value="1"/>
</dbReference>
<dbReference type="Proteomes" id="UP000008914">
    <property type="component" value="Chromosome"/>
</dbReference>
<dbReference type="eggNOG" id="COG1523">
    <property type="taxonomic scope" value="Bacteria"/>
</dbReference>
<evidence type="ECO:0000256" key="2">
    <source>
        <dbReference type="ARBA" id="ARBA00022801"/>
    </source>
</evidence>
<evidence type="ECO:0000313" key="7">
    <source>
        <dbReference type="Proteomes" id="UP000008914"/>
    </source>
</evidence>
<dbReference type="SUPFAM" id="SSF51445">
    <property type="entry name" value="(Trans)glycosidases"/>
    <property type="match status" value="1"/>
</dbReference>
<reference evidence="6 7" key="1">
    <citation type="journal article" date="2010" name="Stand. Genomic Sci.">
        <title>Complete genome sequence of Intrasporangium calvum type strain (7 KIP).</title>
        <authorList>
            <person name="Del Rio T.G."/>
            <person name="Chertkov O."/>
            <person name="Yasawong M."/>
            <person name="Lucas S."/>
            <person name="Deshpande S."/>
            <person name="Cheng J.F."/>
            <person name="Detter C."/>
            <person name="Tapia R."/>
            <person name="Han C."/>
            <person name="Goodwin L."/>
            <person name="Pitluck S."/>
            <person name="Liolios K."/>
            <person name="Ivanova N."/>
            <person name="Mavromatis K."/>
            <person name="Pati A."/>
            <person name="Chen A."/>
            <person name="Palaniappan K."/>
            <person name="Land M."/>
            <person name="Hauser L."/>
            <person name="Chang Y.J."/>
            <person name="Jeffries C.D."/>
            <person name="Rohde M."/>
            <person name="Pukall R."/>
            <person name="Sikorski J."/>
            <person name="Goker M."/>
            <person name="Woyke T."/>
            <person name="Bristow J."/>
            <person name="Eisen J.A."/>
            <person name="Markowitz V."/>
            <person name="Hugenholtz P."/>
            <person name="Kyrpides N.C."/>
            <person name="Klenk H.P."/>
            <person name="Lapidus A."/>
        </authorList>
    </citation>
    <scope>NUCLEOTIDE SEQUENCE [LARGE SCALE GENOMIC DNA]</scope>
    <source>
        <strain evidence="7">ATCC 23552 / DSM 43043 / JCM 3097 / NBRC 12989 / 7 KIP</strain>
    </source>
</reference>
<dbReference type="Gene3D" id="2.60.40.10">
    <property type="entry name" value="Immunoglobulins"/>
    <property type="match status" value="1"/>
</dbReference>
<dbReference type="CDD" id="cd02856">
    <property type="entry name" value="E_set_GDE_Isoamylase_N"/>
    <property type="match status" value="1"/>
</dbReference>
<dbReference type="HOGENOM" id="CLU_011725_1_1_11"/>
<feature type="region of interest" description="Disordered" evidence="4">
    <location>
        <begin position="523"/>
        <end position="552"/>
    </location>
</feature>
<accession>E6SFX5</accession>
<comment type="similarity">
    <text evidence="1">Belongs to the glycosyl hydrolase 13 family.</text>
</comment>
<dbReference type="Gene3D" id="3.20.20.80">
    <property type="entry name" value="Glycosidases"/>
    <property type="match status" value="1"/>
</dbReference>
<dbReference type="Gene3D" id="2.60.40.1180">
    <property type="entry name" value="Golgi alpha-mannosidase II"/>
    <property type="match status" value="1"/>
</dbReference>
<dbReference type="KEGG" id="ica:Intca_2397"/>
<dbReference type="STRING" id="710696.Intca_2397"/>
<dbReference type="PANTHER" id="PTHR43002">
    <property type="entry name" value="GLYCOGEN DEBRANCHING ENZYME"/>
    <property type="match status" value="1"/>
</dbReference>
<dbReference type="GO" id="GO:0005980">
    <property type="term" value="P:glycogen catabolic process"/>
    <property type="evidence" value="ECO:0007669"/>
    <property type="project" value="InterPro"/>
</dbReference>
<keyword evidence="2" id="KW-0378">Hydrolase</keyword>
<proteinExistence type="inferred from homology"/>
<sequence length="749" mass="81965">MRYAAGLASPPAHRGCPPALEGWRAKAPGRSRLCPVPPPPPGMPDVPPLPGARPTAGGVEFCVYAGHATGVEVCLFDRDAAGQETERRIPLRHRAHGTWFDTVPGVRAGQRYAFRADGPWEPARAQRYNPAKLLLDPYARALDGDVTLDPAVFAHQVGPDLTGDLTVPDGRNSAAYVPRCVVVDDTFDWGSDHPPRRSLTESVIYEVHVKNATALHPGVPATLRGTYAGLAHPAFIAHLTSLGVTAVELLPVHAFTHEPELVARGLTNHWGYNTLGFFAPHAGYAAADDPQGVLDEFKGMVKLLHAAGIEVILDVVYNHTAEQAQDRMSLSWRGLDPRAYYRLDARGQDIDVTGCGNTVDLTHPVVVAMVLDSLRYWVEECHVDGFRFDLAVALARGRDDAYDPTHPFLVALRADPVLSRVKLIAEPWDVGLHGWRTGQFPPPFSEWNDRFRDSLRTFWLRDLAASTVGETGHGVRDVATRLAGSQDLFGARDRGTIASVNFVTAHDGFTLADLTAYDVKHNDANGQGGRDGSDDNRSWNHGVEGPTDDETVNARRRRSMRNLMGTLLLSSGVPMINAGDEFGRTQRGNNNPYCQDNEISWYSWDLEPWQEDLLATVRHLVALRREHPVLRQRQFFSGRQVHPDGSTDLAWYGGDGHEMGRRWDGPAVDALQVLFNGAVVGHRSVLLSLNGSAWAAELTLPAAPGSAAYELLWDSADERPGTRGPRVAAGSEFTMSASSLRVWTAFDPT</sequence>
<gene>
    <name evidence="6" type="ordered locus">Intca_2397</name>
</gene>
<evidence type="ECO:0000256" key="1">
    <source>
        <dbReference type="ARBA" id="ARBA00008061"/>
    </source>
</evidence>
<protein>
    <submittedName>
        <fullName evidence="6">Glycogen debranching enzyme GlgX</fullName>
    </submittedName>
</protein>
<dbReference type="SUPFAM" id="SSF51011">
    <property type="entry name" value="Glycosyl hydrolase domain"/>
    <property type="match status" value="1"/>
</dbReference>
<dbReference type="AlphaFoldDB" id="E6SFX5"/>
<dbReference type="InterPro" id="IPR014756">
    <property type="entry name" value="Ig_E-set"/>
</dbReference>